<dbReference type="PANTHER" id="PTHR43802">
    <property type="entry name" value="ENOYL-COA HYDRATASE"/>
    <property type="match status" value="1"/>
</dbReference>
<dbReference type="CDD" id="cd06558">
    <property type="entry name" value="crotonase-like"/>
    <property type="match status" value="1"/>
</dbReference>
<dbReference type="SMR" id="A0A242MGT4"/>
<sequence>MTEDILVSRHERVAIITLNRPEKLNAWTTPMRNAIIDALERFDADDNVTAIIMTGAGNRAFSAGQDLSEAHDFDGERAVAWVKEWQRYYAALRGLKKPLVMALNGTAAGSAFQVALLGDIRVGHPGVRMGQPEINAGIASTTGPWIMNSMLGMSRTIELTLTGRLMDADECKQIGLIHHIVAEEKVLEKALEIATDLGNKPPVAMRLDKQRFREMTEPGFQDCIEAGARIQREAYDSGEPARMMEEFFRKRAK</sequence>
<dbReference type="EMBL" id="NBTZ01000106">
    <property type="protein sequence ID" value="OTP70512.1"/>
    <property type="molecule type" value="Genomic_DNA"/>
</dbReference>
<dbReference type="InterPro" id="IPR001753">
    <property type="entry name" value="Enoyl-CoA_hydra/iso"/>
</dbReference>
<reference evidence="2 3" key="1">
    <citation type="submission" date="2017-03" db="EMBL/GenBank/DDBJ databases">
        <title>Genome analysis of strain PAMC 26577.</title>
        <authorList>
            <person name="Oh H.-M."/>
            <person name="Yang J.-A."/>
        </authorList>
    </citation>
    <scope>NUCLEOTIDE SEQUENCE [LARGE SCALE GENOMIC DNA]</scope>
    <source>
        <strain evidence="2 3">PAMC 26577</strain>
    </source>
</reference>
<dbReference type="Gene3D" id="3.90.226.10">
    <property type="entry name" value="2-enoyl-CoA Hydratase, Chain A, domain 1"/>
    <property type="match status" value="1"/>
</dbReference>
<evidence type="ECO:0000313" key="3">
    <source>
        <dbReference type="Proteomes" id="UP000195221"/>
    </source>
</evidence>
<evidence type="ECO:0000256" key="1">
    <source>
        <dbReference type="ARBA" id="ARBA00005254"/>
    </source>
</evidence>
<comment type="caution">
    <text evidence="2">The sequence shown here is derived from an EMBL/GenBank/DDBJ whole genome shotgun (WGS) entry which is preliminary data.</text>
</comment>
<name>A0A242MGT4_CABSO</name>
<gene>
    <name evidence="2" type="ORF">PAMC26577_26020</name>
</gene>
<dbReference type="RefSeq" id="WP_062001506.1">
    <property type="nucleotide sequence ID" value="NZ_MSRG01000023.1"/>
</dbReference>
<organism evidence="2 3">
    <name type="scientific">Caballeronia sordidicola</name>
    <name type="common">Burkholderia sordidicola</name>
    <dbReference type="NCBI Taxonomy" id="196367"/>
    <lineage>
        <taxon>Bacteria</taxon>
        <taxon>Pseudomonadati</taxon>
        <taxon>Pseudomonadota</taxon>
        <taxon>Betaproteobacteria</taxon>
        <taxon>Burkholderiales</taxon>
        <taxon>Burkholderiaceae</taxon>
        <taxon>Caballeronia</taxon>
    </lineage>
</organism>
<dbReference type="SUPFAM" id="SSF52096">
    <property type="entry name" value="ClpP/crotonase"/>
    <property type="match status" value="1"/>
</dbReference>
<dbReference type="AlphaFoldDB" id="A0A242MGT4"/>
<dbReference type="InterPro" id="IPR029045">
    <property type="entry name" value="ClpP/crotonase-like_dom_sf"/>
</dbReference>
<dbReference type="PANTHER" id="PTHR43802:SF1">
    <property type="entry name" value="IP11341P-RELATED"/>
    <property type="match status" value="1"/>
</dbReference>
<comment type="similarity">
    <text evidence="1">Belongs to the enoyl-CoA hydratase/isomerase family.</text>
</comment>
<proteinExistence type="inferred from homology"/>
<dbReference type="Proteomes" id="UP000195221">
    <property type="component" value="Unassembled WGS sequence"/>
</dbReference>
<evidence type="ECO:0000313" key="2">
    <source>
        <dbReference type="EMBL" id="OTP70512.1"/>
    </source>
</evidence>
<accession>A0A242MGT4</accession>
<protein>
    <submittedName>
        <fullName evidence="2">Enoyl-CoA hydratase</fullName>
    </submittedName>
</protein>
<dbReference type="GO" id="GO:0003824">
    <property type="term" value="F:catalytic activity"/>
    <property type="evidence" value="ECO:0007669"/>
    <property type="project" value="UniProtKB-ARBA"/>
</dbReference>
<dbReference type="Pfam" id="PF00378">
    <property type="entry name" value="ECH_1"/>
    <property type="match status" value="1"/>
</dbReference>